<evidence type="ECO:0000259" key="1">
    <source>
        <dbReference type="Pfam" id="PF01443"/>
    </source>
</evidence>
<dbReference type="Gene3D" id="3.40.50.300">
    <property type="entry name" value="P-loop containing nucleotide triphosphate hydrolases"/>
    <property type="match status" value="1"/>
</dbReference>
<dbReference type="Pfam" id="PF01443">
    <property type="entry name" value="Viral_helicase1"/>
    <property type="match status" value="1"/>
</dbReference>
<feature type="domain" description="(+)RNA virus helicase C-terminal" evidence="1">
    <location>
        <begin position="205"/>
        <end position="446"/>
    </location>
</feature>
<evidence type="ECO:0000313" key="2">
    <source>
        <dbReference type="EMBL" id="ALB00628.1"/>
    </source>
</evidence>
<dbReference type="EMBL" id="KR732654">
    <property type="protein sequence ID" value="ALB00628.1"/>
    <property type="molecule type" value="Genomic_DNA"/>
</dbReference>
<dbReference type="AlphaFoldDB" id="A0A0K2JP01"/>
<dbReference type="SUPFAM" id="SSF52540">
    <property type="entry name" value="P-loop containing nucleoside triphosphate hydrolases"/>
    <property type="match status" value="1"/>
</dbReference>
<proteinExistence type="predicted"/>
<organism evidence="2">
    <name type="scientific">Mammaliicoccus stepanovicii</name>
    <dbReference type="NCBI Taxonomy" id="643214"/>
    <lineage>
        <taxon>Bacteria</taxon>
        <taxon>Bacillati</taxon>
        <taxon>Bacillota</taxon>
        <taxon>Bacilli</taxon>
        <taxon>Bacillales</taxon>
        <taxon>Staphylococcaceae</taxon>
        <taxon>Mammaliicoccus</taxon>
    </lineage>
</organism>
<reference evidence="2" key="1">
    <citation type="journal article" date="2016" name="PLoS ONE">
        <title>A Look into the Melting Pot: The mecC-Harboring Region Is a Recombination Hot Spot in Staphylococcus stepanovicii.</title>
        <authorList>
            <person name="Semmler T."/>
            <person name="Harrison E.M."/>
            <person name="Lubke-Becker A."/>
            <person name="Ulrich R.G."/>
            <person name="Wieler L.H."/>
            <person name="Guenther S."/>
            <person name="Stamm I."/>
            <person name="Hanssen A.M."/>
            <person name="Holmes M.A."/>
            <person name="Vincze S."/>
            <person name="Walther B."/>
        </authorList>
    </citation>
    <scope>NUCLEOTIDE SEQUENCE</scope>
    <source>
        <strain evidence="2">IMT28705</strain>
    </source>
</reference>
<name>A0A0K2JP01_9STAP</name>
<sequence length="491" mass="57921">MDTINLKTLANTCHDESSLELIKKKYNLEEIKEVEKDSIVKLVQELHLYDNSVSYFDGFYLNYRIKQINPEFDLLKYTKEGILNIELKSKADETKVLNQQNKSYFYLKAVSSELDIITYISNENTFYKYDSNTQTTIKIDTNEVIKILSKYKNIESTHLDDVFKPSNYLISPFNDTEKFLEQKYILTQHQQNIVNNLIKLSDDYIVEGKAGTGKSLVLYDAAHKLIKLEKNTLIIHCAYLNGGHRRLNKEDGWNIRCIKDGIEDQEFQDLDVILLDEVQRLYPSQLKSIINNAKQNNTKLIFCLDPRQYLSQREENYNNIKNIKDISTRIKHEVLTDKIRSNKEIAYFIKELFDNNKKNNIEYRNIEIDYIGKQSNYEEYLDYLENNSWTYLPLTTSRFDSASFNKYSLLNQEINSHRVIGQEFDNVAIILDGSFEIKNKSLHYIGGKYHYDPVQMVFQNMTRTRKKLKFIIIDNIDLYNNLMKIVTKEYS</sequence>
<accession>A0A0K2JP01</accession>
<dbReference type="InterPro" id="IPR027351">
    <property type="entry name" value="(+)RNA_virus_helicase_core_dom"/>
</dbReference>
<dbReference type="GO" id="GO:0005524">
    <property type="term" value="F:ATP binding"/>
    <property type="evidence" value="ECO:0007669"/>
    <property type="project" value="InterPro"/>
</dbReference>
<protein>
    <recommendedName>
        <fullName evidence="1">(+)RNA virus helicase C-terminal domain-containing protein</fullName>
    </recommendedName>
</protein>
<dbReference type="InterPro" id="IPR027417">
    <property type="entry name" value="P-loop_NTPase"/>
</dbReference>